<dbReference type="EMBL" id="CP017560">
    <property type="protein sequence ID" value="AOV07450.1"/>
    <property type="molecule type" value="Genomic_DNA"/>
</dbReference>
<dbReference type="Proteomes" id="UP000185746">
    <property type="component" value="Chromosome"/>
</dbReference>
<comment type="pathway">
    <text evidence="5">Amino-acid degradation; L-histidine degradation into L-glutamate; L-glutamate from N-formimidoyl-L-glutamate (hydrolase route): step 1/1.</text>
</comment>
<feature type="binding site" evidence="5 7">
    <location>
        <position position="233"/>
    </location>
    <ligand>
        <name>Mn(2+)</name>
        <dbReference type="ChEBI" id="CHEBI:29035"/>
        <label>1</label>
    </ligand>
</feature>
<dbReference type="RefSeq" id="WP_075527581.1">
    <property type="nucleotide sequence ID" value="NZ_CP017560.1"/>
</dbReference>
<feature type="binding site" evidence="7">
    <location>
        <position position="235"/>
    </location>
    <ligand>
        <name>Mn(2+)</name>
        <dbReference type="ChEBI" id="CHEBI:29035"/>
        <label>1</label>
    </ligand>
</feature>
<dbReference type="KEGG" id="surl:BI350_07790"/>
<keyword evidence="4 5" id="KW-0464">Manganese</keyword>
<reference evidence="9 10" key="1">
    <citation type="submission" date="2016-09" db="EMBL/GenBank/DDBJ databases">
        <title>Complete genome sequence of the Lysinibacillus sphaericus LMG 22257, a specie of Bacillus with ureolytic activity that can effectively biodeposit calcium carbonate.</title>
        <authorList>
            <person name="Yan W."/>
        </authorList>
    </citation>
    <scope>NUCLEOTIDE SEQUENCE [LARGE SCALE GENOMIC DNA]</scope>
    <source>
        <strain evidence="9 10">LMG 22257</strain>
    </source>
</reference>
<dbReference type="PANTHER" id="PTHR11358:SF35">
    <property type="entry name" value="FORMIMIDOYLGLUTAMASE"/>
    <property type="match status" value="1"/>
</dbReference>
<dbReference type="Pfam" id="PF00491">
    <property type="entry name" value="Arginase"/>
    <property type="match status" value="1"/>
</dbReference>
<gene>
    <name evidence="5" type="primary">hutG</name>
    <name evidence="9" type="ORF">BI350_07790</name>
</gene>
<dbReference type="CDD" id="cd09988">
    <property type="entry name" value="Formimidoylglutamase"/>
    <property type="match status" value="1"/>
</dbReference>
<dbReference type="EC" id="3.5.3.8" evidence="5 6"/>
<keyword evidence="10" id="KW-1185">Reference proteome</keyword>
<evidence type="ECO:0000256" key="3">
    <source>
        <dbReference type="ARBA" id="ARBA00022808"/>
    </source>
</evidence>
<dbReference type="GO" id="GO:0033389">
    <property type="term" value="P:putrescine biosynthetic process from arginine, via agmatine"/>
    <property type="evidence" value="ECO:0007669"/>
    <property type="project" value="TreeGrafter"/>
</dbReference>
<feature type="binding site" evidence="5">
    <location>
        <position position="235"/>
    </location>
    <ligand>
        <name>Mn(2+)</name>
        <dbReference type="ChEBI" id="CHEBI:29035"/>
        <label>2</label>
    </ligand>
</feature>
<feature type="binding site" evidence="5 7">
    <location>
        <position position="152"/>
    </location>
    <ligand>
        <name>Mn(2+)</name>
        <dbReference type="ChEBI" id="CHEBI:29035"/>
        <label>1</label>
    </ligand>
</feature>
<feature type="binding site" evidence="5">
    <location>
        <position position="150"/>
    </location>
    <ligand>
        <name>Mn(2+)</name>
        <dbReference type="ChEBI" id="CHEBI:29035"/>
        <label>2</label>
    </ligand>
</feature>
<evidence type="ECO:0000256" key="5">
    <source>
        <dbReference type="HAMAP-Rule" id="MF_00737"/>
    </source>
</evidence>
<dbReference type="GO" id="GO:0030145">
    <property type="term" value="F:manganese ion binding"/>
    <property type="evidence" value="ECO:0007669"/>
    <property type="project" value="UniProtKB-UniRule"/>
</dbReference>
<dbReference type="InterPro" id="IPR005923">
    <property type="entry name" value="HutG"/>
</dbReference>
<dbReference type="PANTHER" id="PTHR11358">
    <property type="entry name" value="ARGINASE/AGMATINASE"/>
    <property type="match status" value="1"/>
</dbReference>
<dbReference type="AlphaFoldDB" id="A0A1D8JFG4"/>
<evidence type="ECO:0000256" key="2">
    <source>
        <dbReference type="ARBA" id="ARBA00022801"/>
    </source>
</evidence>
<keyword evidence="3 5" id="KW-0369">Histidine metabolism</keyword>
<dbReference type="NCBIfam" id="TIGR01227">
    <property type="entry name" value="hutG"/>
    <property type="match status" value="1"/>
</dbReference>
<dbReference type="Gene3D" id="3.40.800.10">
    <property type="entry name" value="Ureohydrolase domain"/>
    <property type="match status" value="1"/>
</dbReference>
<dbReference type="InterPro" id="IPR023696">
    <property type="entry name" value="Ureohydrolase_dom_sf"/>
</dbReference>
<dbReference type="HAMAP" id="MF_00737">
    <property type="entry name" value="Formimidoylglutam"/>
    <property type="match status" value="1"/>
</dbReference>
<keyword evidence="1 5" id="KW-0479">Metal-binding</keyword>
<evidence type="ECO:0000256" key="7">
    <source>
        <dbReference type="PIRSR" id="PIRSR036979-1"/>
    </source>
</evidence>
<name>A0A1D8JFG4_9BACL</name>
<feature type="binding site" evidence="5 7">
    <location>
        <position position="148"/>
    </location>
    <ligand>
        <name>Mn(2+)</name>
        <dbReference type="ChEBI" id="CHEBI:29035"/>
        <label>1</label>
    </ligand>
</feature>
<comment type="function">
    <text evidence="5">Catalyzes the conversion of N-formimidoyl-L-glutamate to L-glutamate and formamide.</text>
</comment>
<evidence type="ECO:0000256" key="4">
    <source>
        <dbReference type="ARBA" id="ARBA00023211"/>
    </source>
</evidence>
<dbReference type="SUPFAM" id="SSF52768">
    <property type="entry name" value="Arginase/deacetylase"/>
    <property type="match status" value="1"/>
</dbReference>
<dbReference type="PROSITE" id="PS51409">
    <property type="entry name" value="ARGINASE_2"/>
    <property type="match status" value="1"/>
</dbReference>
<accession>A0A1D8JFG4</accession>
<sequence length="320" mass="36249">MYYNWTGRVDKNGKGKRIHQIVRNIDINELKRKEQRTISFVGFECDEGVKRNQGRLGASKAPNEIRKLLASIPYHNENKSLIDVGNVRCINNDLEEAQAQLGHHVAKLLENNYTPIILGGGHETFYGHYLGARKALGKDKKIGMINLDAHFDLRLDEQSSSGTMFRQILEDDEKAEYLCIGIQELGNTEQLFLTADELNVQYILEQDIQPLENTFAKISEFSQEQDYIIYTICTDVINQAYAPGVSAPAPFGIEPQLVRAITKHIVQQNNFLSMDISEVNPTLDIADKTSRLISYVIGETLTHLNEKEKTFYDIGVENTV</sequence>
<protein>
    <recommendedName>
        <fullName evidence="5 6">Formimidoylglutamase</fullName>
        <ecNumber evidence="5 6">3.5.3.8</ecNumber>
    </recommendedName>
    <alternativeName>
        <fullName evidence="5">Formiminoglutamase</fullName>
    </alternativeName>
    <alternativeName>
        <fullName evidence="5">Formiminoglutamate hydrolase</fullName>
    </alternativeName>
</protein>
<feature type="binding site" evidence="5 7">
    <location>
        <position position="122"/>
    </location>
    <ligand>
        <name>Mn(2+)</name>
        <dbReference type="ChEBI" id="CHEBI:29035"/>
        <label>1</label>
    </ligand>
</feature>
<evidence type="ECO:0000256" key="8">
    <source>
        <dbReference type="PROSITE-ProRule" id="PRU00742"/>
    </source>
</evidence>
<proteinExistence type="inferred from homology"/>
<evidence type="ECO:0000256" key="1">
    <source>
        <dbReference type="ARBA" id="ARBA00022723"/>
    </source>
</evidence>
<feature type="binding site" evidence="5">
    <location>
        <position position="148"/>
    </location>
    <ligand>
        <name>Mn(2+)</name>
        <dbReference type="ChEBI" id="CHEBI:29035"/>
        <label>2</label>
    </ligand>
</feature>
<evidence type="ECO:0000313" key="10">
    <source>
        <dbReference type="Proteomes" id="UP000185746"/>
    </source>
</evidence>
<comment type="catalytic activity">
    <reaction evidence="5">
        <text>N-formimidoyl-L-glutamate + H2O = formamide + L-glutamate</text>
        <dbReference type="Rhea" id="RHEA:22492"/>
        <dbReference type="ChEBI" id="CHEBI:15377"/>
        <dbReference type="ChEBI" id="CHEBI:16397"/>
        <dbReference type="ChEBI" id="CHEBI:29985"/>
        <dbReference type="ChEBI" id="CHEBI:58928"/>
        <dbReference type="EC" id="3.5.3.8"/>
    </reaction>
</comment>
<comment type="similarity">
    <text evidence="5 8">Belongs to the arginase family.</text>
</comment>
<dbReference type="GO" id="GO:0050415">
    <property type="term" value="F:formimidoylglutamase activity"/>
    <property type="evidence" value="ECO:0007669"/>
    <property type="project" value="UniProtKB-UniRule"/>
</dbReference>
<evidence type="ECO:0000256" key="6">
    <source>
        <dbReference type="NCBIfam" id="TIGR01227"/>
    </source>
</evidence>
<dbReference type="GO" id="GO:0008783">
    <property type="term" value="F:agmatinase activity"/>
    <property type="evidence" value="ECO:0007669"/>
    <property type="project" value="TreeGrafter"/>
</dbReference>
<dbReference type="GO" id="GO:0019556">
    <property type="term" value="P:L-histidine catabolic process to glutamate and formamide"/>
    <property type="evidence" value="ECO:0007669"/>
    <property type="project" value="UniProtKB-UniRule"/>
</dbReference>
<dbReference type="UniPathway" id="UPA00379">
    <property type="reaction ID" value="UER00552"/>
</dbReference>
<dbReference type="GO" id="GO:0019557">
    <property type="term" value="P:L-histidine catabolic process to glutamate and formate"/>
    <property type="evidence" value="ECO:0007669"/>
    <property type="project" value="UniProtKB-UniPathway"/>
</dbReference>
<evidence type="ECO:0000313" key="9">
    <source>
        <dbReference type="EMBL" id="AOV07450.1"/>
    </source>
</evidence>
<feature type="binding site" evidence="5">
    <location>
        <position position="233"/>
    </location>
    <ligand>
        <name>Mn(2+)</name>
        <dbReference type="ChEBI" id="CHEBI:29035"/>
        <label>2</label>
    </ligand>
</feature>
<comment type="cofactor">
    <cofactor evidence="5 7">
        <name>Mn(2+)</name>
        <dbReference type="ChEBI" id="CHEBI:29035"/>
    </cofactor>
    <text evidence="5 7">Binds 2 manganese ions per subunit.</text>
</comment>
<organism evidence="9 10">
    <name type="scientific">Sporosarcina ureilytica</name>
    <dbReference type="NCBI Taxonomy" id="298596"/>
    <lineage>
        <taxon>Bacteria</taxon>
        <taxon>Bacillati</taxon>
        <taxon>Bacillota</taxon>
        <taxon>Bacilli</taxon>
        <taxon>Bacillales</taxon>
        <taxon>Caryophanaceae</taxon>
        <taxon>Sporosarcina</taxon>
    </lineage>
</organism>
<feature type="binding site" evidence="7">
    <location>
        <position position="150"/>
    </location>
    <ligand>
        <name>Mn(2+)</name>
        <dbReference type="ChEBI" id="CHEBI:29035"/>
        <label>1</label>
    </ligand>
</feature>
<dbReference type="PIRSF" id="PIRSF036979">
    <property type="entry name" value="Arginase"/>
    <property type="match status" value="1"/>
</dbReference>
<dbReference type="InterPro" id="IPR006035">
    <property type="entry name" value="Ureohydrolase"/>
</dbReference>
<keyword evidence="2 5" id="KW-0378">Hydrolase</keyword>